<protein>
    <submittedName>
        <fullName evidence="2">Uncharacterized protein</fullName>
    </submittedName>
</protein>
<proteinExistence type="predicted"/>
<dbReference type="InterPro" id="IPR040340">
    <property type="entry name" value="CEST/Y3IP1"/>
</dbReference>
<dbReference type="EMBL" id="CM018039">
    <property type="protein sequence ID" value="KAA8537156.1"/>
    <property type="molecule type" value="Genomic_DNA"/>
</dbReference>
<name>A0A5J5B4K2_9ASTE</name>
<feature type="region of interest" description="Disordered" evidence="1">
    <location>
        <begin position="635"/>
        <end position="667"/>
    </location>
</feature>
<evidence type="ECO:0000313" key="2">
    <source>
        <dbReference type="EMBL" id="KAA8537156.1"/>
    </source>
</evidence>
<dbReference type="GO" id="GO:0080183">
    <property type="term" value="P:response to photooxidative stress"/>
    <property type="evidence" value="ECO:0007669"/>
    <property type="project" value="InterPro"/>
</dbReference>
<dbReference type="GO" id="GO:0009535">
    <property type="term" value="C:chloroplast thylakoid membrane"/>
    <property type="evidence" value="ECO:0007669"/>
    <property type="project" value="InterPro"/>
</dbReference>
<sequence>MWDRSSSPPGPEGEKVKIVELEALEATKSLRSNTDATISVIRTKISKKRNTTTPVTFITFACILPPPRHCQCQHQHQQRDIDKDGFTTVSTATCSLLTLSLLLLSANPLLLPPPPFTFAERLSCTAPPPSKEEEHGRTCLRSQIERVLELLRKNRDMLFSEVKLTVLIEDPREVERRRLIGIDDSDSPTRDDLVATLEEVNEGKIPKDRVALRILAEEMIQWPNLEVEAPKPKPRKSLYAKATDTGVDPQVAAKRLNIDWDSAAEIENADVNDDTEVPPAVGYGALYLVTAFPVIIGFHTWFHHHLVSVFHPLIAMMILAASDLVLHPQSDAQEADGVSVEAADVCMTLKNLQDSEFLTVEEPRTLVKRDSLQKEKQISVDPISLKESASCELVLPPVVTTAPKANAMSFPPTLPRAKPKFFSSSLPGSATSSPRFSSTMLKKKWRNQGQAINSLARQHSVALTNLSRLRESHLRRSKSCGEGRACAPSDEFDVWLNRVNSNGDDYSSPCKTEAKIKMDGLKNGKEMDDPRDEKFKCGALCLFLPGFGKGKPVRARKDEMEMEHVVSRTVSLEKFECGSWTSSAIMKDNEEKGESGNLYFDLPLELIRTSVNEAHSPVTAAFVFDKDQKGVLKKITSRGRKSQESSRHVRFSVSSPTSNPSSPSTCITPRLRKAREEFNAFLEAQSA</sequence>
<organism evidence="2 3">
    <name type="scientific">Nyssa sinensis</name>
    <dbReference type="NCBI Taxonomy" id="561372"/>
    <lineage>
        <taxon>Eukaryota</taxon>
        <taxon>Viridiplantae</taxon>
        <taxon>Streptophyta</taxon>
        <taxon>Embryophyta</taxon>
        <taxon>Tracheophyta</taxon>
        <taxon>Spermatophyta</taxon>
        <taxon>Magnoliopsida</taxon>
        <taxon>eudicotyledons</taxon>
        <taxon>Gunneridae</taxon>
        <taxon>Pentapetalae</taxon>
        <taxon>asterids</taxon>
        <taxon>Cornales</taxon>
        <taxon>Nyssaceae</taxon>
        <taxon>Nyssa</taxon>
    </lineage>
</organism>
<dbReference type="OrthoDB" id="1880037at2759"/>
<dbReference type="Proteomes" id="UP000325577">
    <property type="component" value="Linkage Group LG16"/>
</dbReference>
<gene>
    <name evidence="2" type="ORF">F0562_029618</name>
</gene>
<evidence type="ECO:0000256" key="1">
    <source>
        <dbReference type="SAM" id="MobiDB-lite"/>
    </source>
</evidence>
<dbReference type="AlphaFoldDB" id="A0A5J5B4K2"/>
<keyword evidence="3" id="KW-1185">Reference proteome</keyword>
<evidence type="ECO:0000313" key="3">
    <source>
        <dbReference type="Proteomes" id="UP000325577"/>
    </source>
</evidence>
<dbReference type="GO" id="GO:0048564">
    <property type="term" value="P:photosystem I assembly"/>
    <property type="evidence" value="ECO:0007669"/>
    <property type="project" value="InterPro"/>
</dbReference>
<reference evidence="2 3" key="1">
    <citation type="submission" date="2019-09" db="EMBL/GenBank/DDBJ databases">
        <title>A chromosome-level genome assembly of the Chinese tupelo Nyssa sinensis.</title>
        <authorList>
            <person name="Yang X."/>
            <person name="Kang M."/>
            <person name="Yang Y."/>
            <person name="Xiong H."/>
            <person name="Wang M."/>
            <person name="Zhang Z."/>
            <person name="Wang Z."/>
            <person name="Wu H."/>
            <person name="Ma T."/>
            <person name="Liu J."/>
            <person name="Xi Z."/>
        </authorList>
    </citation>
    <scope>NUCLEOTIDE SEQUENCE [LARGE SCALE GENOMIC DNA]</scope>
    <source>
        <strain evidence="2">J267</strain>
        <tissue evidence="2">Leaf</tissue>
    </source>
</reference>
<dbReference type="PANTHER" id="PTHR33672:SF24">
    <property type="entry name" value="OS01G0798600 PROTEIN"/>
    <property type="match status" value="1"/>
</dbReference>
<dbReference type="PANTHER" id="PTHR33672">
    <property type="entry name" value="YCF3-INTERACTING PROTEIN 1, CHLOROPLASTIC"/>
    <property type="match status" value="1"/>
</dbReference>
<accession>A0A5J5B4K2</accession>
<feature type="compositionally biased region" description="Low complexity" evidence="1">
    <location>
        <begin position="652"/>
        <end position="667"/>
    </location>
</feature>